<keyword evidence="1" id="KW-1133">Transmembrane helix</keyword>
<name>A0A3G5AB14_9VIRU</name>
<feature type="transmembrane region" description="Helical" evidence="1">
    <location>
        <begin position="126"/>
        <end position="144"/>
    </location>
</feature>
<reference evidence="2" key="1">
    <citation type="submission" date="2018-10" db="EMBL/GenBank/DDBJ databases">
        <title>Hidden diversity of soil giant viruses.</title>
        <authorList>
            <person name="Schulz F."/>
            <person name="Alteio L."/>
            <person name="Goudeau D."/>
            <person name="Ryan E.M."/>
            <person name="Malmstrom R.R."/>
            <person name="Blanchard J."/>
            <person name="Woyke T."/>
        </authorList>
    </citation>
    <scope>NUCLEOTIDE SEQUENCE</scope>
    <source>
        <strain evidence="2">HYV1</strain>
    </source>
</reference>
<keyword evidence="1" id="KW-0472">Membrane</keyword>
<proteinExistence type="predicted"/>
<protein>
    <submittedName>
        <fullName evidence="2">Uncharacterized protein</fullName>
    </submittedName>
</protein>
<feature type="transmembrane region" description="Helical" evidence="1">
    <location>
        <begin position="83"/>
        <end position="106"/>
    </location>
</feature>
<keyword evidence="1" id="KW-0812">Transmembrane</keyword>
<organism evidence="2">
    <name type="scientific">Hyperionvirus sp</name>
    <dbReference type="NCBI Taxonomy" id="2487770"/>
    <lineage>
        <taxon>Viruses</taxon>
        <taxon>Varidnaviria</taxon>
        <taxon>Bamfordvirae</taxon>
        <taxon>Nucleocytoviricota</taxon>
        <taxon>Megaviricetes</taxon>
        <taxon>Imitervirales</taxon>
        <taxon>Mimiviridae</taxon>
        <taxon>Klosneuvirinae</taxon>
    </lineage>
</organism>
<feature type="transmembrane region" description="Helical" evidence="1">
    <location>
        <begin position="49"/>
        <end position="71"/>
    </location>
</feature>
<gene>
    <name evidence="2" type="ORF">Hyperionvirus3_169</name>
</gene>
<dbReference type="EMBL" id="MK072385">
    <property type="protein sequence ID" value="AYV83023.1"/>
    <property type="molecule type" value="Genomic_DNA"/>
</dbReference>
<feature type="transmembrane region" description="Helical" evidence="1">
    <location>
        <begin position="12"/>
        <end position="29"/>
    </location>
</feature>
<sequence length="169" mass="19646">MPIKIEKKSHLNIIITIAVIILCIMTKQIDNYNRSREKDLDILASGGIGINVGVWVVGIPLIGVMCVITFSHRFEVCPSNIKWHLIIYYLIISLINISLCFFGLIGKRMILSDSPSPDLNKCFYTAQLYMSIYWLYLMTIIKLFPNKYFDTLAHLVWQEFLNYIYCREP</sequence>
<evidence type="ECO:0000313" key="2">
    <source>
        <dbReference type="EMBL" id="AYV83023.1"/>
    </source>
</evidence>
<accession>A0A3G5AB14</accession>
<evidence type="ECO:0000256" key="1">
    <source>
        <dbReference type="SAM" id="Phobius"/>
    </source>
</evidence>